<reference evidence="3 4" key="1">
    <citation type="submission" date="2024-04" db="EMBL/GenBank/DDBJ databases">
        <title>Tritrichomonas musculus Genome.</title>
        <authorList>
            <person name="Alves-Ferreira E."/>
            <person name="Grigg M."/>
            <person name="Lorenzi H."/>
            <person name="Galac M."/>
        </authorList>
    </citation>
    <scope>NUCLEOTIDE SEQUENCE [LARGE SCALE GENOMIC DNA]</scope>
    <source>
        <strain evidence="3 4">EAF2021</strain>
    </source>
</reference>
<dbReference type="Proteomes" id="UP001470230">
    <property type="component" value="Unassembled WGS sequence"/>
</dbReference>
<proteinExistence type="predicted"/>
<sequence length="589" mass="68624">MFQNSMRFNGGNQYDDYEDYGDYNQNQYNGYSNQNFQSTVQTPVQQSSIPVSNQPSTQPAGGRLLRKGIISLNRKEPPKADPPKQQLQPTNENSYISSQPTITKPKVNGPTQIPQEFDFEPNYAQNKVPIQQQNRNKFQSINQQPYYDNNDYYDDYQQPPQYYEEDNNDNYTNQMPVKINLPKPQNQQVVQLPKPQKQQITPKQSQSYNYDYDTPNISNVDLFKQRQPMIESQFASSLERSMNNFKRVFANEFQVIMRQVQSQGISTRSLFDVDEYCENLKSDINSLILSNLSNDDGNDVKIADNLQSKNSNISRKVGAAIDEYTKPFSALLAESSSRNSIQADHHISELRQLQEELESLINIYRTTSDSIVKELQRESQNAASIRDKEQMRYRNLEQKMRTMRMKRSELENRANKLSSDRQNIESEMKVFEQKKQKWEEEALPLFYDESGALRQKIMQKLSEIKSSIENEASFNDVIEAVDDGIKTIKEESDNMKNEIIDLEMANKTILQRANEFQLIKNTQNFRQFQQMQMNSNSYLPNSTMNSFNNNLSQRSPRRQSSILSEAQEKLEVMRKKREEAMKIISSQIL</sequence>
<gene>
    <name evidence="3" type="ORF">M9Y10_027414</name>
</gene>
<feature type="region of interest" description="Disordered" evidence="2">
    <location>
        <begin position="192"/>
        <end position="211"/>
    </location>
</feature>
<feature type="region of interest" description="Disordered" evidence="2">
    <location>
        <begin position="1"/>
        <end position="117"/>
    </location>
</feature>
<feature type="compositionally biased region" description="Polar residues" evidence="2">
    <location>
        <begin position="49"/>
        <end position="59"/>
    </location>
</feature>
<feature type="compositionally biased region" description="Polar residues" evidence="2">
    <location>
        <begin position="538"/>
        <end position="563"/>
    </location>
</feature>
<dbReference type="EMBL" id="JAPFFF010000042">
    <property type="protein sequence ID" value="KAK8841214.1"/>
    <property type="molecule type" value="Genomic_DNA"/>
</dbReference>
<evidence type="ECO:0000313" key="3">
    <source>
        <dbReference type="EMBL" id="KAK8841214.1"/>
    </source>
</evidence>
<name>A0ABR2H4R7_9EUKA</name>
<evidence type="ECO:0000256" key="1">
    <source>
        <dbReference type="SAM" id="Coils"/>
    </source>
</evidence>
<keyword evidence="4" id="KW-1185">Reference proteome</keyword>
<feature type="coiled-coil region" evidence="1">
    <location>
        <begin position="478"/>
        <end position="505"/>
    </location>
</feature>
<feature type="compositionally biased region" description="Basic and acidic residues" evidence="2">
    <location>
        <begin position="73"/>
        <end position="82"/>
    </location>
</feature>
<feature type="compositionally biased region" description="Low complexity" evidence="2">
    <location>
        <begin position="192"/>
        <end position="206"/>
    </location>
</feature>
<organism evidence="3 4">
    <name type="scientific">Tritrichomonas musculus</name>
    <dbReference type="NCBI Taxonomy" id="1915356"/>
    <lineage>
        <taxon>Eukaryota</taxon>
        <taxon>Metamonada</taxon>
        <taxon>Parabasalia</taxon>
        <taxon>Tritrichomonadida</taxon>
        <taxon>Tritrichomonadidae</taxon>
        <taxon>Tritrichomonas</taxon>
    </lineage>
</organism>
<keyword evidence="1" id="KW-0175">Coiled coil</keyword>
<evidence type="ECO:0000313" key="4">
    <source>
        <dbReference type="Proteomes" id="UP001470230"/>
    </source>
</evidence>
<protein>
    <submittedName>
        <fullName evidence="3">Uncharacterized protein</fullName>
    </submittedName>
</protein>
<evidence type="ECO:0000256" key="2">
    <source>
        <dbReference type="SAM" id="MobiDB-lite"/>
    </source>
</evidence>
<feature type="coiled-coil region" evidence="1">
    <location>
        <begin position="343"/>
        <end position="441"/>
    </location>
</feature>
<comment type="caution">
    <text evidence="3">The sequence shown here is derived from an EMBL/GenBank/DDBJ whole genome shotgun (WGS) entry which is preliminary data.</text>
</comment>
<feature type="compositionally biased region" description="Low complexity" evidence="2">
    <location>
        <begin position="22"/>
        <end position="48"/>
    </location>
</feature>
<feature type="compositionally biased region" description="Polar residues" evidence="2">
    <location>
        <begin position="85"/>
        <end position="102"/>
    </location>
</feature>
<feature type="region of interest" description="Disordered" evidence="2">
    <location>
        <begin position="536"/>
        <end position="563"/>
    </location>
</feature>
<accession>A0ABR2H4R7</accession>